<keyword evidence="3" id="KW-0731">Sigma factor</keyword>
<dbReference type="Pfam" id="PF04542">
    <property type="entry name" value="Sigma70_r2"/>
    <property type="match status" value="1"/>
</dbReference>
<evidence type="ECO:0000256" key="5">
    <source>
        <dbReference type="ARBA" id="ARBA00023163"/>
    </source>
</evidence>
<evidence type="ECO:0000256" key="4">
    <source>
        <dbReference type="ARBA" id="ARBA00023125"/>
    </source>
</evidence>
<dbReference type="PANTHER" id="PTHR30603">
    <property type="entry name" value="RNA POLYMERASE SIGMA FACTOR RPO"/>
    <property type="match status" value="1"/>
</dbReference>
<name>A0A7S0NW15_9EUKA</name>
<dbReference type="Pfam" id="PF00140">
    <property type="entry name" value="Sigma70_r1_2"/>
    <property type="match status" value="1"/>
</dbReference>
<dbReference type="InterPro" id="IPR036388">
    <property type="entry name" value="WH-like_DNA-bd_sf"/>
</dbReference>
<keyword evidence="2" id="KW-0805">Transcription regulation</keyword>
<dbReference type="PROSITE" id="PS00716">
    <property type="entry name" value="SIGMA70_2"/>
    <property type="match status" value="1"/>
</dbReference>
<dbReference type="Gene3D" id="1.10.10.10">
    <property type="entry name" value="Winged helix-like DNA-binding domain superfamily/Winged helix DNA-binding domain"/>
    <property type="match status" value="2"/>
</dbReference>
<dbReference type="InterPro" id="IPR007630">
    <property type="entry name" value="RNA_pol_sigma70_r4"/>
</dbReference>
<reference evidence="9" key="1">
    <citation type="submission" date="2021-01" db="EMBL/GenBank/DDBJ databases">
        <authorList>
            <person name="Corre E."/>
            <person name="Pelletier E."/>
            <person name="Niang G."/>
            <person name="Scheremetjew M."/>
            <person name="Finn R."/>
            <person name="Kale V."/>
            <person name="Holt S."/>
            <person name="Cochrane G."/>
            <person name="Meng A."/>
            <person name="Brown T."/>
            <person name="Cohen L."/>
        </authorList>
    </citation>
    <scope>NUCLEOTIDE SEQUENCE</scope>
    <source>
        <strain evidence="9">RCC1130</strain>
    </source>
</reference>
<keyword evidence="4" id="KW-0238">DNA-binding</keyword>
<dbReference type="EMBL" id="HBER01026311">
    <property type="protein sequence ID" value="CAD8537963.1"/>
    <property type="molecule type" value="Transcribed_RNA"/>
</dbReference>
<dbReference type="InterPro" id="IPR007624">
    <property type="entry name" value="RNA_pol_sigma70_r3"/>
</dbReference>
<evidence type="ECO:0000256" key="6">
    <source>
        <dbReference type="SAM" id="MobiDB-lite"/>
    </source>
</evidence>
<comment type="similarity">
    <text evidence="1">Belongs to the sigma-70 factor family.</text>
</comment>
<keyword evidence="5" id="KW-0804">Transcription</keyword>
<dbReference type="NCBIfam" id="TIGR02937">
    <property type="entry name" value="sigma70-ECF"/>
    <property type="match status" value="1"/>
</dbReference>
<organism evidence="9">
    <name type="scientific">Calcidiscus leptoporus</name>
    <dbReference type="NCBI Taxonomy" id="127549"/>
    <lineage>
        <taxon>Eukaryota</taxon>
        <taxon>Haptista</taxon>
        <taxon>Haptophyta</taxon>
        <taxon>Prymnesiophyceae</taxon>
        <taxon>Coccolithales</taxon>
        <taxon>Calcidiscaceae</taxon>
        <taxon>Calcidiscus</taxon>
    </lineage>
</organism>
<dbReference type="PRINTS" id="PR00046">
    <property type="entry name" value="SIGMA70FCT"/>
</dbReference>
<dbReference type="Gene3D" id="1.10.601.10">
    <property type="entry name" value="RNA Polymerase Primary Sigma Factor"/>
    <property type="match status" value="1"/>
</dbReference>
<feature type="compositionally biased region" description="Polar residues" evidence="6">
    <location>
        <begin position="81"/>
        <end position="99"/>
    </location>
</feature>
<accession>A0A7S0NW15</accession>
<dbReference type="GO" id="GO:0003677">
    <property type="term" value="F:DNA binding"/>
    <property type="evidence" value="ECO:0007669"/>
    <property type="project" value="UniProtKB-KW"/>
</dbReference>
<dbReference type="InterPro" id="IPR013325">
    <property type="entry name" value="RNA_pol_sigma_r2"/>
</dbReference>
<dbReference type="AlphaFoldDB" id="A0A7S0NW15"/>
<dbReference type="PANTHER" id="PTHR30603:SF47">
    <property type="entry name" value="RNA POLYMERASE SIGMA FACTOR SIGD, CHLOROPLASTIC"/>
    <property type="match status" value="1"/>
</dbReference>
<dbReference type="InterPro" id="IPR007627">
    <property type="entry name" value="RNA_pol_sigma70_r2"/>
</dbReference>
<dbReference type="PROSITE" id="PS00715">
    <property type="entry name" value="SIGMA70_1"/>
    <property type="match status" value="1"/>
</dbReference>
<sequence>MLAFFAAATSYLSCPTVSTLQHHLPAAARSVVCSVDAEERTGASSAEAAAQHWTASVAQVRHGMVGATRLHPNDRVIGSRRQASSTLPTAHGSANTLPPSSAFEAPVTPTKGADSMRWYLKSIGKQRLLSPEEVTKLSKAVQKLLHWDFHREELTEHLAREPTIAELAADLGLSIGEYANELARMRSAKGLLVNANLRLVVSIAKKYMNQGLTLQDLIQEGSLGLIKAAEKYDAARGFRLSTYATWWIRQSITRAIADQSRTIRMPVHMHDLMNQLRKHRRELQGELGRVPTETELARRMGVTEGKLRQIDCKASLTVVSMDAEIGGGKRQGEGSTISLQARIADEAPQPSSNLERTMLREDINKMLDAKLTERESHVLRLRYGLDDGRPRTLEEIGRGLSVTRERVRQIESRALQKMRAPSCASKLQDYMQTESATAM</sequence>
<dbReference type="GO" id="GO:0006352">
    <property type="term" value="P:DNA-templated transcription initiation"/>
    <property type="evidence" value="ECO:0007669"/>
    <property type="project" value="InterPro"/>
</dbReference>
<evidence type="ECO:0000256" key="3">
    <source>
        <dbReference type="ARBA" id="ARBA00023082"/>
    </source>
</evidence>
<dbReference type="SUPFAM" id="SSF88659">
    <property type="entry name" value="Sigma3 and sigma4 domains of RNA polymerase sigma factors"/>
    <property type="match status" value="2"/>
</dbReference>
<dbReference type="InterPro" id="IPR014284">
    <property type="entry name" value="RNA_pol_sigma-70_dom"/>
</dbReference>
<feature type="domain" description="RNA polymerase sigma-70" evidence="7">
    <location>
        <begin position="216"/>
        <end position="229"/>
    </location>
</feature>
<dbReference type="InterPro" id="IPR009042">
    <property type="entry name" value="RNA_pol_sigma70_r1_2"/>
</dbReference>
<protein>
    <recommendedName>
        <fullName evidence="7 8">RNA polymerase sigma-70 domain-containing protein</fullName>
    </recommendedName>
</protein>
<evidence type="ECO:0000259" key="8">
    <source>
        <dbReference type="PROSITE" id="PS00716"/>
    </source>
</evidence>
<evidence type="ECO:0000313" key="9">
    <source>
        <dbReference type="EMBL" id="CAD8537963.1"/>
    </source>
</evidence>
<gene>
    <name evidence="9" type="ORF">CLEP1334_LOCUS13245</name>
</gene>
<dbReference type="Pfam" id="PF04539">
    <property type="entry name" value="Sigma70_r3"/>
    <property type="match status" value="1"/>
</dbReference>
<feature type="domain" description="RNA polymerase sigma-70" evidence="8">
    <location>
        <begin position="392"/>
        <end position="418"/>
    </location>
</feature>
<dbReference type="InterPro" id="IPR000943">
    <property type="entry name" value="RNA_pol_sigma70"/>
</dbReference>
<dbReference type="GO" id="GO:0016987">
    <property type="term" value="F:sigma factor activity"/>
    <property type="evidence" value="ECO:0007669"/>
    <property type="project" value="UniProtKB-KW"/>
</dbReference>
<dbReference type="InterPro" id="IPR013324">
    <property type="entry name" value="RNA_pol_sigma_r3/r4-like"/>
</dbReference>
<dbReference type="InterPro" id="IPR050239">
    <property type="entry name" value="Sigma-70_RNA_pol_init_factors"/>
</dbReference>
<dbReference type="Pfam" id="PF04545">
    <property type="entry name" value="Sigma70_r4"/>
    <property type="match status" value="1"/>
</dbReference>
<evidence type="ECO:0000259" key="7">
    <source>
        <dbReference type="PROSITE" id="PS00715"/>
    </source>
</evidence>
<proteinExistence type="inferred from homology"/>
<dbReference type="CDD" id="cd06171">
    <property type="entry name" value="Sigma70_r4"/>
    <property type="match status" value="1"/>
</dbReference>
<feature type="region of interest" description="Disordered" evidence="6">
    <location>
        <begin position="81"/>
        <end position="108"/>
    </location>
</feature>
<evidence type="ECO:0000256" key="1">
    <source>
        <dbReference type="ARBA" id="ARBA00007788"/>
    </source>
</evidence>
<dbReference type="SUPFAM" id="SSF88946">
    <property type="entry name" value="Sigma2 domain of RNA polymerase sigma factors"/>
    <property type="match status" value="1"/>
</dbReference>
<evidence type="ECO:0000256" key="2">
    <source>
        <dbReference type="ARBA" id="ARBA00023015"/>
    </source>
</evidence>